<accession>A0A8J6ZTP6</accession>
<dbReference type="Pfam" id="PF07444">
    <property type="entry name" value="Ycf66_N"/>
    <property type="match status" value="1"/>
</dbReference>
<evidence type="ECO:0000256" key="1">
    <source>
        <dbReference type="SAM" id="Phobius"/>
    </source>
</evidence>
<dbReference type="InterPro" id="IPR010004">
    <property type="entry name" value="Uncharacterised_Ycf66"/>
</dbReference>
<keyword evidence="1" id="KW-1133">Transmembrane helix</keyword>
<protein>
    <recommendedName>
        <fullName evidence="4">Ycf66 family protein</fullName>
    </recommendedName>
</protein>
<dbReference type="RefSeq" id="WP_193914973.1">
    <property type="nucleotide sequence ID" value="NZ_JADEXS020000001.1"/>
</dbReference>
<evidence type="ECO:0000313" key="3">
    <source>
        <dbReference type="Proteomes" id="UP000622533"/>
    </source>
</evidence>
<keyword evidence="1" id="KW-0472">Membrane</keyword>
<name>A0A8J6ZTP6_DESMC</name>
<keyword evidence="1" id="KW-0812">Transmembrane</keyword>
<feature type="transmembrane region" description="Helical" evidence="1">
    <location>
        <begin position="85"/>
        <end position="105"/>
    </location>
</feature>
<proteinExistence type="predicted"/>
<feature type="transmembrane region" description="Helical" evidence="1">
    <location>
        <begin position="48"/>
        <end position="73"/>
    </location>
</feature>
<feature type="transmembrane region" description="Helical" evidence="1">
    <location>
        <begin position="12"/>
        <end position="36"/>
    </location>
</feature>
<organism evidence="2 3">
    <name type="scientific">Desmonostoc muscorum LEGE 12446</name>
    <dbReference type="NCBI Taxonomy" id="1828758"/>
    <lineage>
        <taxon>Bacteria</taxon>
        <taxon>Bacillati</taxon>
        <taxon>Cyanobacteriota</taxon>
        <taxon>Cyanophyceae</taxon>
        <taxon>Nostocales</taxon>
        <taxon>Nostocaceae</taxon>
        <taxon>Desmonostoc</taxon>
    </lineage>
</organism>
<keyword evidence="3" id="KW-1185">Reference proteome</keyword>
<evidence type="ECO:0008006" key="4">
    <source>
        <dbReference type="Google" id="ProtNLM"/>
    </source>
</evidence>
<reference evidence="2" key="1">
    <citation type="submission" date="2020-10" db="EMBL/GenBank/DDBJ databases">
        <authorList>
            <person name="Castelo-Branco R."/>
            <person name="Eusebio N."/>
            <person name="Adriana R."/>
            <person name="Vieira A."/>
            <person name="Brugerolle De Fraissinette N."/>
            <person name="Rezende De Castro R."/>
            <person name="Schneider M.P."/>
            <person name="Vasconcelos V."/>
            <person name="Leao P.N."/>
        </authorList>
    </citation>
    <scope>NUCLEOTIDE SEQUENCE</scope>
    <source>
        <strain evidence="2">LEGE 12446</strain>
    </source>
</reference>
<dbReference type="EMBL" id="JADEXS010000073">
    <property type="protein sequence ID" value="MBE9022345.1"/>
    <property type="molecule type" value="Genomic_DNA"/>
</dbReference>
<sequence>MVTLAQVNFGLNLGGLIGIIYLLLAIVYFILTLAWLVQRGTRLRGWALSLYITQVIFTPIVLLLCGGILFFQGWRLDPILQIEQFLLSLLIIYLTIKDIVINAVYK</sequence>
<comment type="caution">
    <text evidence="2">The sequence shown here is derived from an EMBL/GenBank/DDBJ whole genome shotgun (WGS) entry which is preliminary data.</text>
</comment>
<gene>
    <name evidence="2" type="ORF">IQ276_07850</name>
</gene>
<dbReference type="Proteomes" id="UP000622533">
    <property type="component" value="Unassembled WGS sequence"/>
</dbReference>
<evidence type="ECO:0000313" key="2">
    <source>
        <dbReference type="EMBL" id="MBE9022345.1"/>
    </source>
</evidence>
<dbReference type="AlphaFoldDB" id="A0A8J6ZTP6"/>